<feature type="region of interest" description="Disordered" evidence="7">
    <location>
        <begin position="483"/>
        <end position="541"/>
    </location>
</feature>
<dbReference type="PRINTS" id="PR00022">
    <property type="entry name" value="SOMATOMEDINB"/>
</dbReference>
<feature type="non-terminal residue" evidence="9">
    <location>
        <position position="1"/>
    </location>
</feature>
<feature type="compositionally biased region" description="Polar residues" evidence="7">
    <location>
        <begin position="581"/>
        <end position="598"/>
    </location>
</feature>
<dbReference type="PROSITE" id="PS50958">
    <property type="entry name" value="SMB_2"/>
    <property type="match status" value="1"/>
</dbReference>
<sequence>MPKHTMIINVTYNSVGYQRKKPSRYENTEMVTRKKVIHKDQPWGADGPEKHIKGKVTRGERNSCKGRCGEDFQRGKQCDCDNECSQFGKCCPDYTMHCMNEVSKPENPTMFSSKKKGGDQKESSIIESTSEPLLETVLPESIRGSFDTWIESSGTENEILANSTSGLYITGHSTSFFKISEKSKDSEGISLEKLSTVLPYTTSSFKTTNQPEATRGNGTVMSEVSETATSIHNPQTSNTASEMTKSYTTGVTTEDRDIFDMGVSTEHALTEFTVLEKLTSSQTTISSITKLTKKEESTTPTKLADQTKNTNSSTTHEKPYSVTAKTHLSSPEPPLPVISDSIISQTASFSAIPSKTDTVDKVTTSYNMQTSNNLFESLTPRTTLKMRYDPNINTTTEKPDASTFSSPITTTINNNLIGNSQTTNNVSDLPVPVLTTLSRSETPFMLSESILSKEKEGDLEELPISESMNDTYRKAELTTMLMKRQSPELNKSCDGQMDSSTTKRQTKLTKSSNARSYDTEQPLSSFKTSENCKHTDVQSPETVSTVVPYIESASKMTNQAPEEEENQPESSSGNGHLISDVSETTTSINKPKKSISASEMTKSFTKVMTTEMPGFIEHSVTEFTVEREIQASSQTAESSTMGSTKKEESTMPSELLKETKNTETAMTKDRSYSITAKTNLSNPEPTVPVNSASIITQTGPLVPRFTKTHNLEKATTIYELQTSNNLFKGVAPGTSLKPKSDQNIKDTTEKLETTFASPITPATIETTKNGKNYWRFENGSLDPGYPKLISKGFNGLSGKITAALSVSAHQRKMESVYFFKQAYLTKEIAISSLSGIQTSITSAISVPNPKSLDGYNYFLFSKIVGILSWDTPRKPFHTRHMAIHLREKHASMNSQRSSEVQDMHMTCTASGLYDRRI</sequence>
<evidence type="ECO:0000259" key="8">
    <source>
        <dbReference type="PROSITE" id="PS50958"/>
    </source>
</evidence>
<dbReference type="PROSITE" id="PS51642">
    <property type="entry name" value="HEMOPEXIN_2"/>
    <property type="match status" value="1"/>
</dbReference>
<dbReference type="InterPro" id="IPR051298">
    <property type="entry name" value="Heme_transport/Cell_adhesion"/>
</dbReference>
<dbReference type="GO" id="GO:0006955">
    <property type="term" value="P:immune response"/>
    <property type="evidence" value="ECO:0007669"/>
    <property type="project" value="InterPro"/>
</dbReference>
<dbReference type="PROSITE" id="PS00524">
    <property type="entry name" value="SMB_1"/>
    <property type="match status" value="1"/>
</dbReference>
<dbReference type="PANTHER" id="PTHR22917:SF6">
    <property type="entry name" value="EG:8D8.2 PROTEIN-RELATED"/>
    <property type="match status" value="1"/>
</dbReference>
<feature type="region of interest" description="Disordered" evidence="7">
    <location>
        <begin position="106"/>
        <end position="128"/>
    </location>
</feature>
<evidence type="ECO:0000313" key="10">
    <source>
        <dbReference type="Proteomes" id="UP000886611"/>
    </source>
</evidence>
<name>A0A8X7X678_POLSE</name>
<feature type="region of interest" description="Disordered" evidence="7">
    <location>
        <begin position="291"/>
        <end position="332"/>
    </location>
</feature>
<keyword evidence="3" id="KW-0732">Signal</keyword>
<dbReference type="InterPro" id="IPR020436">
    <property type="entry name" value="SMB_chordata"/>
</dbReference>
<dbReference type="EMBL" id="JAATIS010004524">
    <property type="protein sequence ID" value="KAG2461800.1"/>
    <property type="molecule type" value="Genomic_DNA"/>
</dbReference>
<dbReference type="InterPro" id="IPR036024">
    <property type="entry name" value="Somatomedin_B-like_dom_sf"/>
</dbReference>
<dbReference type="SUPFAM" id="SSF50923">
    <property type="entry name" value="Hemopexin-like domain"/>
    <property type="match status" value="1"/>
</dbReference>
<evidence type="ECO:0000313" key="9">
    <source>
        <dbReference type="EMBL" id="KAG2461800.1"/>
    </source>
</evidence>
<keyword evidence="10" id="KW-1185">Reference proteome</keyword>
<keyword evidence="5" id="KW-1015">Disulfide bond</keyword>
<gene>
    <name evidence="9" type="primary">Prg4</name>
    <name evidence="9" type="ORF">GTO96_0008573</name>
</gene>
<evidence type="ECO:0000256" key="5">
    <source>
        <dbReference type="ARBA" id="ARBA00023157"/>
    </source>
</evidence>
<dbReference type="GO" id="GO:0030247">
    <property type="term" value="F:polysaccharide binding"/>
    <property type="evidence" value="ECO:0007669"/>
    <property type="project" value="InterPro"/>
</dbReference>
<feature type="compositionally biased region" description="Polar residues" evidence="7">
    <location>
        <begin position="298"/>
        <end position="314"/>
    </location>
</feature>
<feature type="region of interest" description="Disordered" evidence="7">
    <location>
        <begin position="555"/>
        <end position="598"/>
    </location>
</feature>
<dbReference type="SUPFAM" id="SSF90188">
    <property type="entry name" value="Somatomedin B domain"/>
    <property type="match status" value="1"/>
</dbReference>
<dbReference type="AlphaFoldDB" id="A0A8X7X678"/>
<keyword evidence="4" id="KW-0677">Repeat</keyword>
<dbReference type="InterPro" id="IPR018487">
    <property type="entry name" value="Hemopexin-like_repeat"/>
</dbReference>
<dbReference type="Pfam" id="PF00045">
    <property type="entry name" value="Hemopexin"/>
    <property type="match status" value="1"/>
</dbReference>
<feature type="compositionally biased region" description="Polar residues" evidence="7">
    <location>
        <begin position="497"/>
        <end position="529"/>
    </location>
</feature>
<dbReference type="InterPro" id="IPR036375">
    <property type="entry name" value="Hemopexin-like_dom_sf"/>
</dbReference>
<dbReference type="Proteomes" id="UP000886611">
    <property type="component" value="Unassembled WGS sequence"/>
</dbReference>
<feature type="repeat" description="Hemopexin" evidence="6">
    <location>
        <begin position="748"/>
        <end position="796"/>
    </location>
</feature>
<evidence type="ECO:0000256" key="6">
    <source>
        <dbReference type="PROSITE-ProRule" id="PRU01011"/>
    </source>
</evidence>
<dbReference type="Gene3D" id="4.10.410.20">
    <property type="match status" value="1"/>
</dbReference>
<organism evidence="9 10">
    <name type="scientific">Polypterus senegalus</name>
    <name type="common">Senegal bichir</name>
    <dbReference type="NCBI Taxonomy" id="55291"/>
    <lineage>
        <taxon>Eukaryota</taxon>
        <taxon>Metazoa</taxon>
        <taxon>Chordata</taxon>
        <taxon>Craniata</taxon>
        <taxon>Vertebrata</taxon>
        <taxon>Euteleostomi</taxon>
        <taxon>Actinopterygii</taxon>
        <taxon>Polypteriformes</taxon>
        <taxon>Polypteridae</taxon>
        <taxon>Polypterus</taxon>
    </lineage>
</organism>
<proteinExistence type="predicted"/>
<reference evidence="9 10" key="1">
    <citation type="journal article" date="2021" name="Cell">
        <title>Tracing the genetic footprints of vertebrate landing in non-teleost ray-finned fishes.</title>
        <authorList>
            <person name="Bi X."/>
            <person name="Wang K."/>
            <person name="Yang L."/>
            <person name="Pan H."/>
            <person name="Jiang H."/>
            <person name="Wei Q."/>
            <person name="Fang M."/>
            <person name="Yu H."/>
            <person name="Zhu C."/>
            <person name="Cai Y."/>
            <person name="He Y."/>
            <person name="Gan X."/>
            <person name="Zeng H."/>
            <person name="Yu D."/>
            <person name="Zhu Y."/>
            <person name="Jiang H."/>
            <person name="Qiu Q."/>
            <person name="Yang H."/>
            <person name="Zhang Y.E."/>
            <person name="Wang W."/>
            <person name="Zhu M."/>
            <person name="He S."/>
            <person name="Zhang G."/>
        </authorList>
    </citation>
    <scope>NUCLEOTIDE SEQUENCE [LARGE SCALE GENOMIC DNA]</scope>
    <source>
        <strain evidence="9">Bchr_013</strain>
    </source>
</reference>
<dbReference type="Pfam" id="PF01033">
    <property type="entry name" value="Somatomedin_B"/>
    <property type="match status" value="1"/>
</dbReference>
<dbReference type="Gene3D" id="2.110.10.10">
    <property type="entry name" value="Hemopexin-like domain"/>
    <property type="match status" value="1"/>
</dbReference>
<feature type="compositionally biased region" description="Polar residues" evidence="7">
    <location>
        <begin position="672"/>
        <end position="685"/>
    </location>
</feature>
<evidence type="ECO:0000256" key="4">
    <source>
        <dbReference type="ARBA" id="ARBA00022737"/>
    </source>
</evidence>
<evidence type="ECO:0000256" key="1">
    <source>
        <dbReference type="ARBA" id="ARBA00004613"/>
    </source>
</evidence>
<evidence type="ECO:0000256" key="2">
    <source>
        <dbReference type="ARBA" id="ARBA00022525"/>
    </source>
</evidence>
<dbReference type="PANTHER" id="PTHR22917">
    <property type="entry name" value="HEMOPEXIN DOMAIN-CONTAINING PROTEIN"/>
    <property type="match status" value="1"/>
</dbReference>
<feature type="non-terminal residue" evidence="9">
    <location>
        <position position="917"/>
    </location>
</feature>
<keyword evidence="2" id="KW-0964">Secreted</keyword>
<feature type="domain" description="SMB" evidence="8">
    <location>
        <begin position="60"/>
        <end position="103"/>
    </location>
</feature>
<accession>A0A8X7X678</accession>
<comment type="subcellular location">
    <subcellularLocation>
        <location evidence="1">Secreted</location>
    </subcellularLocation>
</comment>
<feature type="region of interest" description="Disordered" evidence="7">
    <location>
        <begin position="628"/>
        <end position="685"/>
    </location>
</feature>
<protein>
    <submittedName>
        <fullName evidence="9">PRG4 protein</fullName>
    </submittedName>
</protein>
<dbReference type="GO" id="GO:0005576">
    <property type="term" value="C:extracellular region"/>
    <property type="evidence" value="ECO:0007669"/>
    <property type="project" value="UniProtKB-SubCell"/>
</dbReference>
<dbReference type="SMART" id="SM00201">
    <property type="entry name" value="SO"/>
    <property type="match status" value="1"/>
</dbReference>
<dbReference type="InterPro" id="IPR001212">
    <property type="entry name" value="Somatomedin_B_dom"/>
</dbReference>
<comment type="caution">
    <text evidence="9">The sequence shown here is derived from an EMBL/GenBank/DDBJ whole genome shotgun (WGS) entry which is preliminary data.</text>
</comment>
<feature type="compositionally biased region" description="Basic and acidic residues" evidence="7">
    <location>
        <begin position="644"/>
        <end position="671"/>
    </location>
</feature>
<evidence type="ECO:0000256" key="7">
    <source>
        <dbReference type="SAM" id="MobiDB-lite"/>
    </source>
</evidence>
<evidence type="ECO:0000256" key="3">
    <source>
        <dbReference type="ARBA" id="ARBA00022729"/>
    </source>
</evidence>
<dbReference type="GO" id="GO:0005044">
    <property type="term" value="F:scavenger receptor activity"/>
    <property type="evidence" value="ECO:0007669"/>
    <property type="project" value="InterPro"/>
</dbReference>
<feature type="compositionally biased region" description="Polar residues" evidence="7">
    <location>
        <begin position="630"/>
        <end position="643"/>
    </location>
</feature>